<dbReference type="InterPro" id="IPR021314">
    <property type="entry name" value="DUF2911"/>
</dbReference>
<dbReference type="InterPro" id="IPR011990">
    <property type="entry name" value="TPR-like_helical_dom_sf"/>
</dbReference>
<keyword evidence="2 3" id="KW-0802">TPR repeat</keyword>
<keyword evidence="1" id="KW-0677">Repeat</keyword>
<feature type="repeat" description="TPR" evidence="3">
    <location>
        <begin position="278"/>
        <end position="311"/>
    </location>
</feature>
<accession>A0ABQ2BYU1</accession>
<dbReference type="PROSITE" id="PS50005">
    <property type="entry name" value="TPR"/>
    <property type="match status" value="2"/>
</dbReference>
<keyword evidence="5" id="KW-1185">Reference proteome</keyword>
<gene>
    <name evidence="4" type="ORF">GCM10011444_19690</name>
</gene>
<feature type="repeat" description="TPR" evidence="3">
    <location>
        <begin position="244"/>
        <end position="277"/>
    </location>
</feature>
<dbReference type="EMBL" id="BMDQ01000002">
    <property type="protein sequence ID" value="GGI57660.1"/>
    <property type="molecule type" value="Genomic_DNA"/>
</dbReference>
<comment type="caution">
    <text evidence="4">The sequence shown here is derived from an EMBL/GenBank/DDBJ whole genome shotgun (WGS) entry which is preliminary data.</text>
</comment>
<sequence>MQRIGTTDITITYSRPSVKEREVWGKLVPYGMNNLGFGTSKAAPWRAGANENTTITFTHDAKVEGKAIAAGTYGFHINVKDADNATIILSTDKDAWGSYFYDPANDALRADVKLKDIAHVELLTYDFEDVKANSAKAVLKWEKKAIPFNIEVDVTDIVLADIRGQFKGQKGFTRQNWEQAANFAMNNGGDLDEALGWINNALEGQFFSQKTVNGLAIKAQILQKKGDNEGYGTTMDEALTLATPAQINRMGYAMINAKDYNRAIKYFNTNLAKDPKNANWHSSLGDGYKAKGDKKLATKHYKKALSLNPNDRVKASVDKGLKELTSK</sequence>
<evidence type="ECO:0008006" key="6">
    <source>
        <dbReference type="Google" id="ProtNLM"/>
    </source>
</evidence>
<dbReference type="SMART" id="SM00028">
    <property type="entry name" value="TPR"/>
    <property type="match status" value="2"/>
</dbReference>
<dbReference type="InterPro" id="IPR019734">
    <property type="entry name" value="TPR_rpt"/>
</dbReference>
<proteinExistence type="predicted"/>
<evidence type="ECO:0000313" key="4">
    <source>
        <dbReference type="EMBL" id="GGI57660.1"/>
    </source>
</evidence>
<evidence type="ECO:0000313" key="5">
    <source>
        <dbReference type="Proteomes" id="UP000624701"/>
    </source>
</evidence>
<name>A0ABQ2BYU1_9FLAO</name>
<reference evidence="5" key="1">
    <citation type="journal article" date="2019" name="Int. J. Syst. Evol. Microbiol.">
        <title>The Global Catalogue of Microorganisms (GCM) 10K type strain sequencing project: providing services to taxonomists for standard genome sequencing and annotation.</title>
        <authorList>
            <consortium name="The Broad Institute Genomics Platform"/>
            <consortium name="The Broad Institute Genome Sequencing Center for Infectious Disease"/>
            <person name="Wu L."/>
            <person name="Ma J."/>
        </authorList>
    </citation>
    <scope>NUCLEOTIDE SEQUENCE [LARGE SCALE GENOMIC DNA]</scope>
    <source>
        <strain evidence="5">CCM 8681</strain>
    </source>
</reference>
<dbReference type="Gene3D" id="1.25.40.10">
    <property type="entry name" value="Tetratricopeptide repeat domain"/>
    <property type="match status" value="1"/>
</dbReference>
<dbReference type="InterPro" id="IPR013105">
    <property type="entry name" value="TPR_2"/>
</dbReference>
<evidence type="ECO:0000256" key="3">
    <source>
        <dbReference type="PROSITE-ProRule" id="PRU00339"/>
    </source>
</evidence>
<dbReference type="SUPFAM" id="SSF48452">
    <property type="entry name" value="TPR-like"/>
    <property type="match status" value="1"/>
</dbReference>
<evidence type="ECO:0000256" key="1">
    <source>
        <dbReference type="ARBA" id="ARBA00022737"/>
    </source>
</evidence>
<protein>
    <recommendedName>
        <fullName evidence="6">Tetratricopeptide repeat protein</fullName>
    </recommendedName>
</protein>
<dbReference type="Pfam" id="PF07719">
    <property type="entry name" value="TPR_2"/>
    <property type="match status" value="1"/>
</dbReference>
<evidence type="ECO:0000256" key="2">
    <source>
        <dbReference type="ARBA" id="ARBA00022803"/>
    </source>
</evidence>
<dbReference type="Pfam" id="PF11138">
    <property type="entry name" value="DUF2911"/>
    <property type="match status" value="1"/>
</dbReference>
<dbReference type="Proteomes" id="UP000624701">
    <property type="component" value="Unassembled WGS sequence"/>
</dbReference>
<organism evidence="4 5">
    <name type="scientific">Winogradskyella haliclonae</name>
    <dbReference type="NCBI Taxonomy" id="2048558"/>
    <lineage>
        <taxon>Bacteria</taxon>
        <taxon>Pseudomonadati</taxon>
        <taxon>Bacteroidota</taxon>
        <taxon>Flavobacteriia</taxon>
        <taxon>Flavobacteriales</taxon>
        <taxon>Flavobacteriaceae</taxon>
        <taxon>Winogradskyella</taxon>
    </lineage>
</organism>